<name>A0A366H768_9BURK</name>
<protein>
    <submittedName>
        <fullName evidence="2">GCN5-related N-acetyltransferase</fullName>
    </submittedName>
</protein>
<evidence type="ECO:0000313" key="2">
    <source>
        <dbReference type="EMBL" id="RBP37548.1"/>
    </source>
</evidence>
<dbReference type="PANTHER" id="PTHR31435:SF9">
    <property type="entry name" value="PROTEIN NATD1"/>
    <property type="match status" value="1"/>
</dbReference>
<accession>A0A366H768</accession>
<dbReference type="AlphaFoldDB" id="A0A366H768"/>
<organism evidence="2 3">
    <name type="scientific">Eoetvoesiella caeni</name>
    <dbReference type="NCBI Taxonomy" id="645616"/>
    <lineage>
        <taxon>Bacteria</taxon>
        <taxon>Pseudomonadati</taxon>
        <taxon>Pseudomonadota</taxon>
        <taxon>Betaproteobacteria</taxon>
        <taxon>Burkholderiales</taxon>
        <taxon>Alcaligenaceae</taxon>
        <taxon>Eoetvoesiella</taxon>
    </lineage>
</organism>
<keyword evidence="3" id="KW-1185">Reference proteome</keyword>
<dbReference type="Proteomes" id="UP000253628">
    <property type="component" value="Unassembled WGS sequence"/>
</dbReference>
<dbReference type="InterPro" id="IPR045057">
    <property type="entry name" value="Gcn5-rel_NAT"/>
</dbReference>
<keyword evidence="2" id="KW-0808">Transferase</keyword>
<gene>
    <name evidence="2" type="ORF">DFR37_109113</name>
</gene>
<reference evidence="2 3" key="1">
    <citation type="submission" date="2018-06" db="EMBL/GenBank/DDBJ databases">
        <title>Genomic Encyclopedia of Type Strains, Phase IV (KMG-IV): sequencing the most valuable type-strain genomes for metagenomic binning, comparative biology and taxonomic classification.</title>
        <authorList>
            <person name="Goeker M."/>
        </authorList>
    </citation>
    <scope>NUCLEOTIDE SEQUENCE [LARGE SCALE GENOMIC DNA]</scope>
    <source>
        <strain evidence="2 3">DSM 25520</strain>
    </source>
</reference>
<dbReference type="InterPro" id="IPR016181">
    <property type="entry name" value="Acyl_CoA_acyltransferase"/>
</dbReference>
<dbReference type="SUPFAM" id="SSF55729">
    <property type="entry name" value="Acyl-CoA N-acyltransferases (Nat)"/>
    <property type="match status" value="1"/>
</dbReference>
<proteinExistence type="predicted"/>
<comment type="caution">
    <text evidence="2">The sequence shown here is derived from an EMBL/GenBank/DDBJ whole genome shotgun (WGS) entry which is preliminary data.</text>
</comment>
<feature type="domain" description="N-acetyltransferase" evidence="1">
    <location>
        <begin position="1"/>
        <end position="59"/>
    </location>
</feature>
<dbReference type="PROSITE" id="PS51729">
    <property type="entry name" value="GNAT_YJDJ"/>
    <property type="match status" value="1"/>
</dbReference>
<dbReference type="GO" id="GO:0016740">
    <property type="term" value="F:transferase activity"/>
    <property type="evidence" value="ECO:0007669"/>
    <property type="project" value="UniProtKB-KW"/>
</dbReference>
<evidence type="ECO:0000313" key="3">
    <source>
        <dbReference type="Proteomes" id="UP000253628"/>
    </source>
</evidence>
<dbReference type="Gene3D" id="3.40.630.30">
    <property type="match status" value="1"/>
</dbReference>
<dbReference type="InterPro" id="IPR031165">
    <property type="entry name" value="GNAT_YJDJ"/>
</dbReference>
<dbReference type="PANTHER" id="PTHR31435">
    <property type="entry name" value="PROTEIN NATD1"/>
    <property type="match status" value="1"/>
</dbReference>
<evidence type="ECO:0000259" key="1">
    <source>
        <dbReference type="PROSITE" id="PS51729"/>
    </source>
</evidence>
<dbReference type="EMBL" id="QNRQ01000009">
    <property type="protein sequence ID" value="RBP37548.1"/>
    <property type="molecule type" value="Genomic_DNA"/>
</dbReference>
<dbReference type="Pfam" id="PF14542">
    <property type="entry name" value="Acetyltransf_CG"/>
    <property type="match status" value="1"/>
</dbReference>
<sequence>MIVIHTGVPQAVGGRGIAADLTMHALDTARQKGWLVRPVCSYADAYIRRHKEDYADLLA</sequence>